<name>X6N4C1_RETFI</name>
<organism evidence="1 2">
    <name type="scientific">Reticulomyxa filosa</name>
    <dbReference type="NCBI Taxonomy" id="46433"/>
    <lineage>
        <taxon>Eukaryota</taxon>
        <taxon>Sar</taxon>
        <taxon>Rhizaria</taxon>
        <taxon>Retaria</taxon>
        <taxon>Foraminifera</taxon>
        <taxon>Monothalamids</taxon>
        <taxon>Reticulomyxidae</taxon>
        <taxon>Reticulomyxa</taxon>
    </lineage>
</organism>
<comment type="caution">
    <text evidence="1">The sequence shown here is derived from an EMBL/GenBank/DDBJ whole genome shotgun (WGS) entry which is preliminary data.</text>
</comment>
<dbReference type="Proteomes" id="UP000023152">
    <property type="component" value="Unassembled WGS sequence"/>
</dbReference>
<evidence type="ECO:0000313" key="2">
    <source>
        <dbReference type="Proteomes" id="UP000023152"/>
    </source>
</evidence>
<evidence type="ECO:0000313" key="1">
    <source>
        <dbReference type="EMBL" id="ETO21135.1"/>
    </source>
</evidence>
<dbReference type="AlphaFoldDB" id="X6N4C1"/>
<keyword evidence="2" id="KW-1185">Reference proteome</keyword>
<dbReference type="EMBL" id="ASPP01011906">
    <property type="protein sequence ID" value="ETO21135.1"/>
    <property type="molecule type" value="Genomic_DNA"/>
</dbReference>
<reference evidence="1 2" key="1">
    <citation type="journal article" date="2013" name="Curr. Biol.">
        <title>The Genome of the Foraminiferan Reticulomyxa filosa.</title>
        <authorList>
            <person name="Glockner G."/>
            <person name="Hulsmann N."/>
            <person name="Schleicher M."/>
            <person name="Noegel A.A."/>
            <person name="Eichinger L."/>
            <person name="Gallinger C."/>
            <person name="Pawlowski J."/>
            <person name="Sierra R."/>
            <person name="Euteneuer U."/>
            <person name="Pillet L."/>
            <person name="Moustafa A."/>
            <person name="Platzer M."/>
            <person name="Groth M."/>
            <person name="Szafranski K."/>
            <person name="Schliwa M."/>
        </authorList>
    </citation>
    <scope>NUCLEOTIDE SEQUENCE [LARGE SCALE GENOMIC DNA]</scope>
</reference>
<sequence>MLNKKGGSEQESTKANDLLISKQISEFGLPNFFKQKLGRTFPQLNVHNDNIKHFHNSKQANAMAAAEKEKKKLQMAKEPTAQELEMISTFLDRAAYNANPKVVLKDKRGESWLYQPVSSEEITDEMVEQLMIFLRHNIQWNFRFYIACKNYM</sequence>
<proteinExistence type="predicted"/>
<protein>
    <submittedName>
        <fullName evidence="1">Uncharacterized protein</fullName>
    </submittedName>
</protein>
<gene>
    <name evidence="1" type="ORF">RFI_16067</name>
</gene>
<accession>X6N4C1</accession>